<feature type="non-terminal residue" evidence="1">
    <location>
        <position position="165"/>
    </location>
</feature>
<proteinExistence type="predicted"/>
<reference evidence="1" key="1">
    <citation type="journal article" date="2023" name="Mol. Phylogenet. Evol.">
        <title>Genome-scale phylogeny and comparative genomics of the fungal order Sordariales.</title>
        <authorList>
            <person name="Hensen N."/>
            <person name="Bonometti L."/>
            <person name="Westerberg I."/>
            <person name="Brannstrom I.O."/>
            <person name="Guillou S."/>
            <person name="Cros-Aarteil S."/>
            <person name="Calhoun S."/>
            <person name="Haridas S."/>
            <person name="Kuo A."/>
            <person name="Mondo S."/>
            <person name="Pangilinan J."/>
            <person name="Riley R."/>
            <person name="LaButti K."/>
            <person name="Andreopoulos B."/>
            <person name="Lipzen A."/>
            <person name="Chen C."/>
            <person name="Yan M."/>
            <person name="Daum C."/>
            <person name="Ng V."/>
            <person name="Clum A."/>
            <person name="Steindorff A."/>
            <person name="Ohm R.A."/>
            <person name="Martin F."/>
            <person name="Silar P."/>
            <person name="Natvig D.O."/>
            <person name="Lalanne C."/>
            <person name="Gautier V."/>
            <person name="Ament-Velasquez S.L."/>
            <person name="Kruys A."/>
            <person name="Hutchinson M.I."/>
            <person name="Powell A.J."/>
            <person name="Barry K."/>
            <person name="Miller A.N."/>
            <person name="Grigoriev I.V."/>
            <person name="Debuchy R."/>
            <person name="Gladieux P."/>
            <person name="Hiltunen Thoren M."/>
            <person name="Johannesson H."/>
        </authorList>
    </citation>
    <scope>NUCLEOTIDE SEQUENCE</scope>
    <source>
        <strain evidence="1">CBS 538.74</strain>
    </source>
</reference>
<dbReference type="EMBL" id="MU857089">
    <property type="protein sequence ID" value="KAK4150200.1"/>
    <property type="molecule type" value="Genomic_DNA"/>
</dbReference>
<reference evidence="1" key="2">
    <citation type="submission" date="2023-05" db="EMBL/GenBank/DDBJ databases">
        <authorList>
            <consortium name="Lawrence Berkeley National Laboratory"/>
            <person name="Steindorff A."/>
            <person name="Hensen N."/>
            <person name="Bonometti L."/>
            <person name="Westerberg I."/>
            <person name="Brannstrom I.O."/>
            <person name="Guillou S."/>
            <person name="Cros-Aarteil S."/>
            <person name="Calhoun S."/>
            <person name="Haridas S."/>
            <person name="Kuo A."/>
            <person name="Mondo S."/>
            <person name="Pangilinan J."/>
            <person name="Riley R."/>
            <person name="Labutti K."/>
            <person name="Andreopoulos B."/>
            <person name="Lipzen A."/>
            <person name="Chen C."/>
            <person name="Yanf M."/>
            <person name="Daum C."/>
            <person name="Ng V."/>
            <person name="Clum A."/>
            <person name="Ohm R."/>
            <person name="Martin F."/>
            <person name="Silar P."/>
            <person name="Natvig D."/>
            <person name="Lalanne C."/>
            <person name="Gautier V."/>
            <person name="Ament-Velasquez S.L."/>
            <person name="Kruys A."/>
            <person name="Hutchinson M.I."/>
            <person name="Powell A.J."/>
            <person name="Barry K."/>
            <person name="Miller A.N."/>
            <person name="Grigoriev I.V."/>
            <person name="Debuchy R."/>
            <person name="Gladieux P."/>
            <person name="Thoren M.H."/>
            <person name="Johannesson H."/>
        </authorList>
    </citation>
    <scope>NUCLEOTIDE SEQUENCE</scope>
    <source>
        <strain evidence="1">CBS 538.74</strain>
    </source>
</reference>
<evidence type="ECO:0000313" key="1">
    <source>
        <dbReference type="EMBL" id="KAK4150200.1"/>
    </source>
</evidence>
<accession>A0AAN6ZSG9</accession>
<evidence type="ECO:0000313" key="2">
    <source>
        <dbReference type="Proteomes" id="UP001302745"/>
    </source>
</evidence>
<dbReference type="AlphaFoldDB" id="A0AAN6ZSG9"/>
<protein>
    <submittedName>
        <fullName evidence="1">Uncharacterized protein</fullName>
    </submittedName>
</protein>
<dbReference type="Proteomes" id="UP001302745">
    <property type="component" value="Unassembled WGS sequence"/>
</dbReference>
<organism evidence="1 2">
    <name type="scientific">Chaetomidium leptoderma</name>
    <dbReference type="NCBI Taxonomy" id="669021"/>
    <lineage>
        <taxon>Eukaryota</taxon>
        <taxon>Fungi</taxon>
        <taxon>Dikarya</taxon>
        <taxon>Ascomycota</taxon>
        <taxon>Pezizomycotina</taxon>
        <taxon>Sordariomycetes</taxon>
        <taxon>Sordariomycetidae</taxon>
        <taxon>Sordariales</taxon>
        <taxon>Chaetomiaceae</taxon>
        <taxon>Chaetomidium</taxon>
    </lineage>
</organism>
<sequence length="165" mass="18336">MANPSPLVAIPLEIQLQICEQLMECPAGDVSLLSATANTWQSTLDNFAAIGHLGLACKHFQRITMAYLYSGVTARFDDPTGFMGLIRLFTRFPDRAGFVQELAMLSDADFSNMMPLGQWTFLYDEAKRLGLRTNDEPRPISVASLMIDVLLSRVPNIRKLVICVP</sequence>
<name>A0AAN6ZSG9_9PEZI</name>
<gene>
    <name evidence="1" type="ORF">C8A00DRAFT_18238</name>
</gene>
<keyword evidence="2" id="KW-1185">Reference proteome</keyword>
<comment type="caution">
    <text evidence="1">The sequence shown here is derived from an EMBL/GenBank/DDBJ whole genome shotgun (WGS) entry which is preliminary data.</text>
</comment>